<dbReference type="Proteomes" id="UP000541136">
    <property type="component" value="Unassembled WGS sequence"/>
</dbReference>
<proteinExistence type="predicted"/>
<gene>
    <name evidence="1" type="ORF">HNR28_002286</name>
</gene>
<dbReference type="EMBL" id="JACHIB010000013">
    <property type="protein sequence ID" value="MBB6084241.1"/>
    <property type="molecule type" value="Genomic_DNA"/>
</dbReference>
<name>A0A7W9TQ02_CASDE</name>
<accession>A0A7W9TQ02</accession>
<protein>
    <submittedName>
        <fullName evidence="1">Uncharacterized protein</fullName>
    </submittedName>
</protein>
<dbReference type="RefSeq" id="WP_053244039.1">
    <property type="nucleotide sequence ID" value="NZ_JACHIB010000013.1"/>
</dbReference>
<organism evidence="1 2">
    <name type="scientific">Castellaniella defragrans</name>
    <name type="common">Alcaligenes defragrans</name>
    <dbReference type="NCBI Taxonomy" id="75697"/>
    <lineage>
        <taxon>Bacteria</taxon>
        <taxon>Pseudomonadati</taxon>
        <taxon>Pseudomonadota</taxon>
        <taxon>Betaproteobacteria</taxon>
        <taxon>Burkholderiales</taxon>
        <taxon>Alcaligenaceae</taxon>
        <taxon>Castellaniella</taxon>
    </lineage>
</organism>
<evidence type="ECO:0000313" key="2">
    <source>
        <dbReference type="Proteomes" id="UP000541136"/>
    </source>
</evidence>
<comment type="caution">
    <text evidence="1">The sequence shown here is derived from an EMBL/GenBank/DDBJ whole genome shotgun (WGS) entry which is preliminary data.</text>
</comment>
<reference evidence="1 2" key="1">
    <citation type="submission" date="2020-08" db="EMBL/GenBank/DDBJ databases">
        <title>Genomic Encyclopedia of Type Strains, Phase IV (KMG-IV): sequencing the most valuable type-strain genomes for metagenomic binning, comparative biology and taxonomic classification.</title>
        <authorList>
            <person name="Goeker M."/>
        </authorList>
    </citation>
    <scope>NUCLEOTIDE SEQUENCE [LARGE SCALE GENOMIC DNA]</scope>
    <source>
        <strain evidence="1 2">DSM 12141</strain>
    </source>
</reference>
<dbReference type="AlphaFoldDB" id="A0A7W9TQ02"/>
<evidence type="ECO:0000313" key="1">
    <source>
        <dbReference type="EMBL" id="MBB6084241.1"/>
    </source>
</evidence>
<sequence>MARLSVTVDDDLKRDFLAAAREYGSSGAALVRAFMQAVVDGGNDLDGLRDQVRADLEHPAPARTPAAALQLVRRITLDMLTAPASQ</sequence>